<evidence type="ECO:0000313" key="3">
    <source>
        <dbReference type="EMBL" id="PCG73002.1"/>
    </source>
</evidence>
<name>A0A2A4JNK6_HELVI</name>
<dbReference type="EMBL" id="NWSH01001034">
    <property type="protein sequence ID" value="PCG73002.1"/>
    <property type="molecule type" value="Genomic_DNA"/>
</dbReference>
<protein>
    <submittedName>
        <fullName evidence="3">Uncharacterized protein</fullName>
    </submittedName>
</protein>
<gene>
    <name evidence="3" type="ORF">B5V51_253</name>
</gene>
<feature type="region of interest" description="Disordered" evidence="1">
    <location>
        <begin position="726"/>
        <end position="763"/>
    </location>
</feature>
<dbReference type="AlphaFoldDB" id="A0A2A4JNK6"/>
<dbReference type="Gene3D" id="1.10.238.270">
    <property type="match status" value="1"/>
</dbReference>
<organism evidence="3">
    <name type="scientific">Heliothis virescens</name>
    <name type="common">Tobacco budworm moth</name>
    <dbReference type="NCBI Taxonomy" id="7102"/>
    <lineage>
        <taxon>Eukaryota</taxon>
        <taxon>Metazoa</taxon>
        <taxon>Ecdysozoa</taxon>
        <taxon>Arthropoda</taxon>
        <taxon>Hexapoda</taxon>
        <taxon>Insecta</taxon>
        <taxon>Pterygota</taxon>
        <taxon>Neoptera</taxon>
        <taxon>Endopterygota</taxon>
        <taxon>Lepidoptera</taxon>
        <taxon>Glossata</taxon>
        <taxon>Ditrysia</taxon>
        <taxon>Noctuoidea</taxon>
        <taxon>Noctuidae</taxon>
        <taxon>Heliothinae</taxon>
        <taxon>Heliothis</taxon>
    </lineage>
</organism>
<proteinExistence type="predicted"/>
<evidence type="ECO:0000256" key="1">
    <source>
        <dbReference type="SAM" id="MobiDB-lite"/>
    </source>
</evidence>
<feature type="signal peptide" evidence="2">
    <location>
        <begin position="1"/>
        <end position="18"/>
    </location>
</feature>
<feature type="compositionally biased region" description="Low complexity" evidence="1">
    <location>
        <begin position="726"/>
        <end position="742"/>
    </location>
</feature>
<accession>A0A2A4JNK6</accession>
<sequence length="763" mass="86533">MKLLWLLWLFVVLPTVLGQSGFGRSYLKNSRLCHQWTCINTKLGFPDSLPLKEESAAALRRVLPQGPWQDVVDKVLDNCYGNRTRRFTNTCPGQALMHCVVDQMIDFCPESSLRKDDACSPVSSLAGLKYMFSQSRYEDMEKNLPKEHRPSWFLKNYFDSKCCDLPVIFNTTVLEECGFSSFMNYVDHGPKSSGVQVVHFQASTSTPAPTLPAPTTAANNEYKPTIASWTEKPTDDVSTNPLDCCEMTKFIDPSTLAECDFQLNWAGQDRLVIATSTSASEVPASTTTEKTDTVKDIMLVPHSCEKETCVFQNQGIFAETGEFDVDAYMRMLRNFTEAHPAWTKAKARVLTKCLVKPVDRNYGAECEINNVLACTLDVLTENCPYKRKSNVCKHGSHDTGCQISSSKYRPKNRREICLLPELIHHDHLSECGLESLYKVEHVPAPPKIRKQGWLTSKYTCKDSKVATTCMMNKMGVLNKYDFMDYFKMKDRIRQFTTQQPEWVALQEIYMSAFINTPMYQGHCNSERKLLNVVDAMLMTCPLSKRKDTPQCTKLFSDMKNTAPVDKQNVTQEKMDEIMKHYHHVFMPAQPTPRPKLVIRKKLEKTLKTPVYEYGLLNSKEAPPVKVISVKPEATIKRPLILQPVYLRPNFGHVPMYQPQYVRPGMLVQRPNVSQVPVYQPVAQVLYPRPVTSQIVYQSPLSQVPVRDGVFRSSPFWLHKQIAKAHVSTSSPSPDSSVSATPSYLPPNMYGTSPEPLDTTTKIE</sequence>
<feature type="chain" id="PRO_5012042738" evidence="2">
    <location>
        <begin position="19"/>
        <end position="763"/>
    </location>
</feature>
<keyword evidence="2" id="KW-0732">Signal</keyword>
<comment type="caution">
    <text evidence="3">The sequence shown here is derived from an EMBL/GenBank/DDBJ whole genome shotgun (WGS) entry which is preliminary data.</text>
</comment>
<reference evidence="3" key="1">
    <citation type="submission" date="2017-09" db="EMBL/GenBank/DDBJ databases">
        <title>Contemporary evolution of a Lepidopteran species, Heliothis virescens, in response to modern agricultural practices.</title>
        <authorList>
            <person name="Fritz M.L."/>
            <person name="Deyonke A.M."/>
            <person name="Papanicolaou A."/>
            <person name="Micinski S."/>
            <person name="Westbrook J."/>
            <person name="Gould F."/>
        </authorList>
    </citation>
    <scope>NUCLEOTIDE SEQUENCE [LARGE SCALE GENOMIC DNA]</scope>
    <source>
        <strain evidence="3">HvINT-</strain>
        <tissue evidence="3">Whole body</tissue>
    </source>
</reference>
<evidence type="ECO:0000256" key="2">
    <source>
        <dbReference type="SAM" id="SignalP"/>
    </source>
</evidence>